<dbReference type="KEGG" id="sdf:ACG33_00020"/>
<evidence type="ECO:0000313" key="2">
    <source>
        <dbReference type="EMBL" id="AMN45511.1"/>
    </source>
</evidence>
<dbReference type="SMART" id="SM00382">
    <property type="entry name" value="AAA"/>
    <property type="match status" value="1"/>
</dbReference>
<dbReference type="GO" id="GO:0005524">
    <property type="term" value="F:ATP binding"/>
    <property type="evidence" value="ECO:0007669"/>
    <property type="project" value="InterPro"/>
</dbReference>
<name>A0A127F7A6_STEDE</name>
<dbReference type="GO" id="GO:0006302">
    <property type="term" value="P:double-strand break repair"/>
    <property type="evidence" value="ECO:0007669"/>
    <property type="project" value="InterPro"/>
</dbReference>
<dbReference type="InterPro" id="IPR027417">
    <property type="entry name" value="P-loop_NTPase"/>
</dbReference>
<dbReference type="Proteomes" id="UP000070250">
    <property type="component" value="Chromosome"/>
</dbReference>
<proteinExistence type="predicted"/>
<dbReference type="RefSeq" id="WP_066917790.1">
    <property type="nucleotide sequence ID" value="NZ_CP011971.1"/>
</dbReference>
<dbReference type="Gene3D" id="3.40.50.300">
    <property type="entry name" value="P-loop containing nucleotide triphosphate hydrolases"/>
    <property type="match status" value="1"/>
</dbReference>
<feature type="domain" description="AAA+ ATPase" evidence="1">
    <location>
        <begin position="23"/>
        <end position="364"/>
    </location>
</feature>
<reference evidence="2 3" key="1">
    <citation type="submission" date="2015-06" db="EMBL/GenBank/DDBJ databases">
        <title>A Comprehensive Approach to Explore the Metabolic and Phylogenetic Diversity of Bacterial Steroid Degradation in the Environment: Testosterone as an Example.</title>
        <authorList>
            <person name="Yang F.-C."/>
            <person name="Chen Y.-L."/>
            <person name="Yu C.-P."/>
            <person name="Tang S.-L."/>
            <person name="Wang P.-H."/>
            <person name="Ismail W."/>
            <person name="Wang C.-H."/>
            <person name="Yang C.-Y."/>
            <person name="Chiang Y.-R."/>
        </authorList>
    </citation>
    <scope>NUCLEOTIDE SEQUENCE [LARGE SCALE GENOMIC DNA]</scope>
    <source>
        <strain evidence="2 3">DSM 18526</strain>
    </source>
</reference>
<dbReference type="AlphaFoldDB" id="A0A127F7A6"/>
<dbReference type="InterPro" id="IPR003959">
    <property type="entry name" value="ATPase_AAA_core"/>
</dbReference>
<dbReference type="GO" id="GO:0016887">
    <property type="term" value="F:ATP hydrolysis activity"/>
    <property type="evidence" value="ECO:0007669"/>
    <property type="project" value="InterPro"/>
</dbReference>
<dbReference type="PANTHER" id="PTHR32182:SF23">
    <property type="entry name" value="ATP BINDING PROTEIN"/>
    <property type="match status" value="1"/>
</dbReference>
<dbReference type="SUPFAM" id="SSF52540">
    <property type="entry name" value="P-loop containing nucleoside triphosphate hydrolases"/>
    <property type="match status" value="1"/>
</dbReference>
<organism evidence="2 3">
    <name type="scientific">Steroidobacter denitrificans</name>
    <dbReference type="NCBI Taxonomy" id="465721"/>
    <lineage>
        <taxon>Bacteria</taxon>
        <taxon>Pseudomonadati</taxon>
        <taxon>Pseudomonadota</taxon>
        <taxon>Gammaproteobacteria</taxon>
        <taxon>Steroidobacterales</taxon>
        <taxon>Steroidobacteraceae</taxon>
        <taxon>Steroidobacter</taxon>
    </lineage>
</organism>
<protein>
    <recommendedName>
        <fullName evidence="1">AAA+ ATPase domain-containing protein</fullName>
    </recommendedName>
</protein>
<dbReference type="GO" id="GO:0000731">
    <property type="term" value="P:DNA synthesis involved in DNA repair"/>
    <property type="evidence" value="ECO:0007669"/>
    <property type="project" value="TreeGrafter"/>
</dbReference>
<accession>A0A127F7A6</accession>
<dbReference type="InterPro" id="IPR003593">
    <property type="entry name" value="AAA+_ATPase"/>
</dbReference>
<dbReference type="PATRIC" id="fig|465721.4.peg.4"/>
<dbReference type="Pfam" id="PF13304">
    <property type="entry name" value="AAA_21"/>
    <property type="match status" value="1"/>
</dbReference>
<evidence type="ECO:0000313" key="3">
    <source>
        <dbReference type="Proteomes" id="UP000070250"/>
    </source>
</evidence>
<dbReference type="STRING" id="465721.ACG33_00020"/>
<keyword evidence="3" id="KW-1185">Reference proteome</keyword>
<dbReference type="InterPro" id="IPR038729">
    <property type="entry name" value="Rad50/SbcC_AAA"/>
</dbReference>
<dbReference type="Pfam" id="PF13476">
    <property type="entry name" value="AAA_23"/>
    <property type="match status" value="1"/>
</dbReference>
<dbReference type="PANTHER" id="PTHR32182">
    <property type="entry name" value="DNA REPLICATION AND REPAIR PROTEIN RECF"/>
    <property type="match status" value="1"/>
</dbReference>
<sequence length="413" mass="46113">MAYFSRIALVDWRQFASIEIDLSKQVTILTGPNGSGKTTILNILSKHFGWNLSFVSTPYLGLKQARKLWSDVKRAREEELLDAAAASEAQSVGYITYDDGRKCILATTKTTKPQYRLAYANEQSVVGLHIPSHRPPATYQAVGEIPTNPTSIQQHYQDFQQLLFQTYGGARQSNKQQNPSYAQKRSLIALALFGYGNKAVASNVEYQQIFESFQEVLRLILPKEIGFERLEVRMPEVVLVTRSGEFAIDSMSGGINAMFGIAWQIHMYGAGKSECTVTIDEPENHLHPSMQRSFLPSLAAAFPRFKFIVATHSPFVVSSHRSSSVYGLTFSENHQVISSQLTEDEFAGTPNRILREILDVPSNLPIWVEDEIRKIFENASGDNPHALGERVLAELRRLGVVDAASDLNLEDGQ</sequence>
<evidence type="ECO:0000259" key="1">
    <source>
        <dbReference type="SMART" id="SM00382"/>
    </source>
</evidence>
<dbReference type="EMBL" id="CP011971">
    <property type="protein sequence ID" value="AMN45511.1"/>
    <property type="molecule type" value="Genomic_DNA"/>
</dbReference>
<dbReference type="OrthoDB" id="7024727at2"/>
<gene>
    <name evidence="2" type="ORF">ACG33_00020</name>
</gene>